<organism evidence="7">
    <name type="scientific">Picea sitchensis</name>
    <name type="common">Sitka spruce</name>
    <name type="synonym">Pinus sitchensis</name>
    <dbReference type="NCBI Taxonomy" id="3332"/>
    <lineage>
        <taxon>Eukaryota</taxon>
        <taxon>Viridiplantae</taxon>
        <taxon>Streptophyta</taxon>
        <taxon>Embryophyta</taxon>
        <taxon>Tracheophyta</taxon>
        <taxon>Spermatophyta</taxon>
        <taxon>Pinopsida</taxon>
        <taxon>Pinidae</taxon>
        <taxon>Conifers I</taxon>
        <taxon>Pinales</taxon>
        <taxon>Pinaceae</taxon>
        <taxon>Picea</taxon>
    </lineage>
</organism>
<dbReference type="AlphaFoldDB" id="A9NT15"/>
<name>A9NT15_PICSI</name>
<evidence type="ECO:0000256" key="3">
    <source>
        <dbReference type="ARBA" id="ARBA00023015"/>
    </source>
</evidence>
<evidence type="ECO:0000256" key="1">
    <source>
        <dbReference type="ARBA" id="ARBA00004123"/>
    </source>
</evidence>
<comment type="subcellular location">
    <subcellularLocation>
        <location evidence="1">Nucleus</location>
    </subcellularLocation>
</comment>
<dbReference type="GO" id="GO:0006950">
    <property type="term" value="P:response to stress"/>
    <property type="evidence" value="ECO:0007669"/>
    <property type="project" value="UniProtKB-ARBA"/>
</dbReference>
<dbReference type="Pfam" id="PF07039">
    <property type="entry name" value="SGF29_Tudor"/>
    <property type="match status" value="1"/>
</dbReference>
<accession>A9NT15</accession>
<sequence>MSSSYESVNANLKILDNLRKEQEIVISKINKMHQKLSQASPESIERINDNVLLKLRSHYIKAKDLAEKEEHISNAIIVQLDALLPGQSLSHRKKLVSEQKRKRIKADVEPARLTSPSAMLRTPPEHANVLIGEQVAARVTPENADKDDWIVVKVIRFDREANKYEVIDEEPGDDEESGQRKYKLPPSCIIPFPKRTDASTAADFPTGSQVLAVYPKTTALYKAAVFASHRKRKNDDYLLEFDDDEEDGCDGLPKRSVPFYHVVQLPEGHRQ</sequence>
<keyword evidence="2" id="KW-0156">Chromatin regulator</keyword>
<keyword evidence="3" id="KW-0805">Transcription regulation</keyword>
<dbReference type="PANTHER" id="PTHR21539:SF0">
    <property type="entry name" value="SAGA-ASSOCIATED FACTOR 29"/>
    <property type="match status" value="1"/>
</dbReference>
<keyword evidence="4" id="KW-0804">Transcription</keyword>
<dbReference type="Gene3D" id="2.30.30.140">
    <property type="match status" value="2"/>
</dbReference>
<dbReference type="InterPro" id="IPR047288">
    <property type="entry name" value="Tudor_SGF29_rpt1"/>
</dbReference>
<evidence type="ECO:0000256" key="2">
    <source>
        <dbReference type="ARBA" id="ARBA00022853"/>
    </source>
</evidence>
<dbReference type="FunFam" id="2.30.30.140:FF:000052">
    <property type="entry name" value="SAGA-associated factor 29 isoform X6"/>
    <property type="match status" value="1"/>
</dbReference>
<dbReference type="FunFam" id="2.30.30.140:FF:000061">
    <property type="entry name" value="SAGA-associated factor 29 isoform X6"/>
    <property type="match status" value="1"/>
</dbReference>
<dbReference type="CDD" id="cd20394">
    <property type="entry name" value="Tudor_SGF29_rpt2"/>
    <property type="match status" value="1"/>
</dbReference>
<dbReference type="GO" id="GO:0005634">
    <property type="term" value="C:nucleus"/>
    <property type="evidence" value="ECO:0007669"/>
    <property type="project" value="UniProtKB-SubCell"/>
</dbReference>
<dbReference type="InterPro" id="IPR047287">
    <property type="entry name" value="Tudor_SGF29_rpt2"/>
</dbReference>
<evidence type="ECO:0000313" key="7">
    <source>
        <dbReference type="EMBL" id="ABK23776.1"/>
    </source>
</evidence>
<dbReference type="PROSITE" id="PS51518">
    <property type="entry name" value="SGF29_C"/>
    <property type="match status" value="1"/>
</dbReference>
<dbReference type="InterPro" id="IPR010750">
    <property type="entry name" value="SGF29_tudor-like_dom"/>
</dbReference>
<evidence type="ECO:0000256" key="5">
    <source>
        <dbReference type="ARBA" id="ARBA00023242"/>
    </source>
</evidence>
<feature type="domain" description="SGF29 C-terminal" evidence="6">
    <location>
        <begin position="125"/>
        <end position="271"/>
    </location>
</feature>
<dbReference type="OMA" id="EPTYIAK"/>
<proteinExistence type="evidence at transcript level"/>
<evidence type="ECO:0000256" key="4">
    <source>
        <dbReference type="ARBA" id="ARBA00023163"/>
    </source>
</evidence>
<dbReference type="GO" id="GO:0006325">
    <property type="term" value="P:chromatin organization"/>
    <property type="evidence" value="ECO:0007669"/>
    <property type="project" value="UniProtKB-KW"/>
</dbReference>
<protein>
    <recommendedName>
        <fullName evidence="6">SGF29 C-terminal domain-containing protein</fullName>
    </recommendedName>
</protein>
<dbReference type="InterPro" id="IPR037802">
    <property type="entry name" value="SGF29"/>
</dbReference>
<evidence type="ECO:0000259" key="6">
    <source>
        <dbReference type="PROSITE" id="PS51518"/>
    </source>
</evidence>
<dbReference type="PANTHER" id="PTHR21539">
    <property type="entry name" value="SAGA-ASSOCIATED FACTOR 29"/>
    <property type="match status" value="1"/>
</dbReference>
<dbReference type="GO" id="GO:0000124">
    <property type="term" value="C:SAGA complex"/>
    <property type="evidence" value="ECO:0007669"/>
    <property type="project" value="InterPro"/>
</dbReference>
<keyword evidence="5" id="KW-0539">Nucleus</keyword>
<reference evidence="7" key="1">
    <citation type="journal article" date="2008" name="BMC Genomics">
        <title>A conifer genomics resource of 200,000 spruce (Picea spp.) ESTs and 6,464 high-quality, sequence-finished full-length cDNAs for Sitka spruce (Picea sitchensis).</title>
        <authorList>
            <person name="Ralph S.G."/>
            <person name="Chun H.J."/>
            <person name="Kolosova N."/>
            <person name="Cooper D."/>
            <person name="Oddy C."/>
            <person name="Ritland C.E."/>
            <person name="Kirkpatrick R."/>
            <person name="Moore R."/>
            <person name="Barber S."/>
            <person name="Holt R.A."/>
            <person name="Jones S.J."/>
            <person name="Marra M.A."/>
            <person name="Douglas C.J."/>
            <person name="Ritland K."/>
            <person name="Bohlmann J."/>
        </authorList>
    </citation>
    <scope>NUCLEOTIDE SEQUENCE</scope>
    <source>
        <tissue evidence="7">Bark</tissue>
    </source>
</reference>
<dbReference type="CDD" id="cd20393">
    <property type="entry name" value="Tudor_SGF29_rpt1"/>
    <property type="match status" value="1"/>
</dbReference>
<dbReference type="EMBL" id="EF084458">
    <property type="protein sequence ID" value="ABK23776.1"/>
    <property type="molecule type" value="mRNA"/>
</dbReference>